<reference evidence="2 3" key="1">
    <citation type="submission" date="2018-03" db="EMBL/GenBank/DDBJ databases">
        <title>Alkalicoccus saliphilus sp. nov., isolated from a mineral pool.</title>
        <authorList>
            <person name="Zhao B."/>
        </authorList>
    </citation>
    <scope>NUCLEOTIDE SEQUENCE [LARGE SCALE GENOMIC DNA]</scope>
    <source>
        <strain evidence="2 3">6AG</strain>
    </source>
</reference>
<dbReference type="Pfam" id="PF00534">
    <property type="entry name" value="Glycos_transf_1"/>
    <property type="match status" value="1"/>
</dbReference>
<dbReference type="SUPFAM" id="SSF53756">
    <property type="entry name" value="UDP-Glycosyltransferase/glycogen phosphorylase"/>
    <property type="match status" value="1"/>
</dbReference>
<dbReference type="RefSeq" id="WP_107584117.1">
    <property type="nucleotide sequence ID" value="NZ_PZJJ01000006.1"/>
</dbReference>
<organism evidence="2 3">
    <name type="scientific">Alkalicoccus saliphilus</name>
    <dbReference type="NCBI Taxonomy" id="200989"/>
    <lineage>
        <taxon>Bacteria</taxon>
        <taxon>Bacillati</taxon>
        <taxon>Bacillota</taxon>
        <taxon>Bacilli</taxon>
        <taxon>Bacillales</taxon>
        <taxon>Bacillaceae</taxon>
        <taxon>Alkalicoccus</taxon>
    </lineage>
</organism>
<dbReference type="GO" id="GO:0016757">
    <property type="term" value="F:glycosyltransferase activity"/>
    <property type="evidence" value="ECO:0007669"/>
    <property type="project" value="InterPro"/>
</dbReference>
<evidence type="ECO:0000313" key="2">
    <source>
        <dbReference type="EMBL" id="PTL39525.1"/>
    </source>
</evidence>
<dbReference type="AlphaFoldDB" id="A0A2T4U816"/>
<dbReference type="Gene3D" id="3.40.50.2000">
    <property type="entry name" value="Glycogen Phosphorylase B"/>
    <property type="match status" value="2"/>
</dbReference>
<comment type="caution">
    <text evidence="2">The sequence shown here is derived from an EMBL/GenBank/DDBJ whole genome shotgun (WGS) entry which is preliminary data.</text>
</comment>
<dbReference type="CDD" id="cd03801">
    <property type="entry name" value="GT4_PimA-like"/>
    <property type="match status" value="1"/>
</dbReference>
<evidence type="ECO:0000313" key="3">
    <source>
        <dbReference type="Proteomes" id="UP000240509"/>
    </source>
</evidence>
<sequence>MEITFVSPHYDEWRGNRITVDRIVNSVRSAGHTTEIISSTGSFKEPEKGTELLHGFHAYKFALYYRKLQAPLPYIITVTGTDMNHDIFQEEKRPLIMECLKGAAFIHVFDTGMKEKVKEEVPSCLSKLRVIPQSIEPIPFRPAPVLNNRSDKAVLFLPAGIRHVKNIPRAVILTEKIRRDFPNAELVVAGPVIEKEAGDWLNDQALKLPWLTYAGERPFEEMMDLYHNASIVLNTSRSEGQSSAVMEAMSAGAPVIASNIRGNRGLISHEYTGCLFESDEDFYYCVRRLLLESSFRESISIQAADYIRTYHGVQSEREKLIEIYTKAVQK</sequence>
<dbReference type="OrthoDB" id="9772485at2"/>
<dbReference type="PANTHER" id="PTHR46660">
    <property type="match status" value="1"/>
</dbReference>
<keyword evidence="3" id="KW-1185">Reference proteome</keyword>
<feature type="domain" description="Glycosyl transferase family 1" evidence="1">
    <location>
        <begin position="147"/>
        <end position="303"/>
    </location>
</feature>
<accession>A0A2T4U816</accession>
<dbReference type="InterPro" id="IPR052622">
    <property type="entry name" value="Glycosyltransferase_G1"/>
</dbReference>
<gene>
    <name evidence="2" type="ORF">C6Y45_05650</name>
</gene>
<dbReference type="InterPro" id="IPR001296">
    <property type="entry name" value="Glyco_trans_1"/>
</dbReference>
<evidence type="ECO:0000259" key="1">
    <source>
        <dbReference type="Pfam" id="PF00534"/>
    </source>
</evidence>
<dbReference type="EMBL" id="PZJJ01000006">
    <property type="protein sequence ID" value="PTL39525.1"/>
    <property type="molecule type" value="Genomic_DNA"/>
</dbReference>
<dbReference type="Proteomes" id="UP000240509">
    <property type="component" value="Unassembled WGS sequence"/>
</dbReference>
<proteinExistence type="predicted"/>
<protein>
    <recommendedName>
        <fullName evidence="1">Glycosyl transferase family 1 domain-containing protein</fullName>
    </recommendedName>
</protein>
<name>A0A2T4U816_9BACI</name>
<dbReference type="PANTHER" id="PTHR46660:SF2">
    <property type="entry name" value="GLYCOSYLTRANSFERASE 1 DOMAIN-CONTAINING PROTEIN 1"/>
    <property type="match status" value="1"/>
</dbReference>